<protein>
    <recommendedName>
        <fullName evidence="4">ABC transporter domain-containing protein</fullName>
    </recommendedName>
</protein>
<evidence type="ECO:0008006" key="4">
    <source>
        <dbReference type="Google" id="ProtNLM"/>
    </source>
</evidence>
<reference evidence="2 3" key="1">
    <citation type="submission" date="2020-02" db="EMBL/GenBank/DDBJ databases">
        <title>Draft genome sequence of Haematococcus lacustris strain NIES-144.</title>
        <authorList>
            <person name="Morimoto D."/>
            <person name="Nakagawa S."/>
            <person name="Yoshida T."/>
            <person name="Sawayama S."/>
        </authorList>
    </citation>
    <scope>NUCLEOTIDE SEQUENCE [LARGE SCALE GENOMIC DNA]</scope>
    <source>
        <strain evidence="2 3">NIES-144</strain>
    </source>
</reference>
<proteinExistence type="predicted"/>
<dbReference type="InterPro" id="IPR027417">
    <property type="entry name" value="P-loop_NTPase"/>
</dbReference>
<evidence type="ECO:0000256" key="1">
    <source>
        <dbReference type="SAM" id="MobiDB-lite"/>
    </source>
</evidence>
<name>A0A6A0AAH4_HAELA</name>
<gene>
    <name evidence="2" type="ORF">HaLaN_28526</name>
</gene>
<sequence>MERFMSSGTHTLSGGQRQRVAIAA</sequence>
<feature type="non-terminal residue" evidence="2">
    <location>
        <position position="1"/>
    </location>
</feature>
<dbReference type="AlphaFoldDB" id="A0A6A0AAH4"/>
<comment type="caution">
    <text evidence="2">The sequence shown here is derived from an EMBL/GenBank/DDBJ whole genome shotgun (WGS) entry which is preliminary data.</text>
</comment>
<feature type="non-terminal residue" evidence="2">
    <location>
        <position position="24"/>
    </location>
</feature>
<dbReference type="EMBL" id="BLLF01004535">
    <property type="protein sequence ID" value="GFH29799.1"/>
    <property type="molecule type" value="Genomic_DNA"/>
</dbReference>
<organism evidence="2 3">
    <name type="scientific">Haematococcus lacustris</name>
    <name type="common">Green alga</name>
    <name type="synonym">Haematococcus pluvialis</name>
    <dbReference type="NCBI Taxonomy" id="44745"/>
    <lineage>
        <taxon>Eukaryota</taxon>
        <taxon>Viridiplantae</taxon>
        <taxon>Chlorophyta</taxon>
        <taxon>core chlorophytes</taxon>
        <taxon>Chlorophyceae</taxon>
        <taxon>CS clade</taxon>
        <taxon>Chlamydomonadales</taxon>
        <taxon>Haematococcaceae</taxon>
        <taxon>Haematococcus</taxon>
    </lineage>
</organism>
<dbReference type="Gene3D" id="3.40.50.300">
    <property type="entry name" value="P-loop containing nucleotide triphosphate hydrolases"/>
    <property type="match status" value="1"/>
</dbReference>
<dbReference type="SUPFAM" id="SSF52540">
    <property type="entry name" value="P-loop containing nucleoside triphosphate hydrolases"/>
    <property type="match status" value="1"/>
</dbReference>
<evidence type="ECO:0000313" key="3">
    <source>
        <dbReference type="Proteomes" id="UP000485058"/>
    </source>
</evidence>
<accession>A0A6A0AAH4</accession>
<feature type="compositionally biased region" description="Polar residues" evidence="1">
    <location>
        <begin position="1"/>
        <end position="16"/>
    </location>
</feature>
<keyword evidence="3" id="KW-1185">Reference proteome</keyword>
<feature type="region of interest" description="Disordered" evidence="1">
    <location>
        <begin position="1"/>
        <end position="24"/>
    </location>
</feature>
<dbReference type="Proteomes" id="UP000485058">
    <property type="component" value="Unassembled WGS sequence"/>
</dbReference>
<evidence type="ECO:0000313" key="2">
    <source>
        <dbReference type="EMBL" id="GFH29799.1"/>
    </source>
</evidence>